<dbReference type="AlphaFoldDB" id="C9LCW0"/>
<comment type="caution">
    <text evidence="2">The sequence shown here is derived from an EMBL/GenBank/DDBJ whole genome shotgun (WGS) entry which is preliminary data.</text>
</comment>
<dbReference type="eggNOG" id="ENOG50334K4">
    <property type="taxonomic scope" value="Bacteria"/>
</dbReference>
<dbReference type="EMBL" id="ACIJ02000001">
    <property type="protein sequence ID" value="EEX73068.1"/>
    <property type="molecule type" value="Genomic_DNA"/>
</dbReference>
<dbReference type="STRING" id="626522.GCWU000325_00055"/>
<evidence type="ECO:0000313" key="3">
    <source>
        <dbReference type="Proteomes" id="UP000003460"/>
    </source>
</evidence>
<proteinExistence type="predicted"/>
<reference evidence="2" key="1">
    <citation type="submission" date="2009-09" db="EMBL/GenBank/DDBJ databases">
        <authorList>
            <person name="Weinstock G."/>
            <person name="Sodergren E."/>
            <person name="Clifton S."/>
            <person name="Fulton L."/>
            <person name="Fulton B."/>
            <person name="Courtney L."/>
            <person name="Fronick C."/>
            <person name="Harrison M."/>
            <person name="Strong C."/>
            <person name="Farmer C."/>
            <person name="Delahaunty K."/>
            <person name="Markovic C."/>
            <person name="Hall O."/>
            <person name="Minx P."/>
            <person name="Tomlinson C."/>
            <person name="Mitreva M."/>
            <person name="Nelson J."/>
            <person name="Hou S."/>
            <person name="Wollam A."/>
            <person name="Pepin K.H."/>
            <person name="Johnson M."/>
            <person name="Bhonagiri V."/>
            <person name="Nash W.E."/>
            <person name="Warren W."/>
            <person name="Chinwalla A."/>
            <person name="Mardis E.R."/>
            <person name="Wilson R.K."/>
        </authorList>
    </citation>
    <scope>NUCLEOTIDE SEQUENCE [LARGE SCALE GENOMIC DNA]</scope>
    <source>
        <strain evidence="2">ATCC 51259</strain>
    </source>
</reference>
<organism evidence="2 3">
    <name type="scientific">Alloprevotella tannerae ATCC 51259</name>
    <dbReference type="NCBI Taxonomy" id="626522"/>
    <lineage>
        <taxon>Bacteria</taxon>
        <taxon>Pseudomonadati</taxon>
        <taxon>Bacteroidota</taxon>
        <taxon>Bacteroidia</taxon>
        <taxon>Bacteroidales</taxon>
        <taxon>Prevotellaceae</taxon>
        <taxon>Alloprevotella</taxon>
    </lineage>
</organism>
<feature type="chain" id="PRO_5002997200" evidence="1">
    <location>
        <begin position="20"/>
        <end position="337"/>
    </location>
</feature>
<evidence type="ECO:0000256" key="1">
    <source>
        <dbReference type="SAM" id="SignalP"/>
    </source>
</evidence>
<gene>
    <name evidence="2" type="ORF">GCWU000325_00055</name>
</gene>
<dbReference type="Gene3D" id="2.60.40.10">
    <property type="entry name" value="Immunoglobulins"/>
    <property type="match status" value="1"/>
</dbReference>
<keyword evidence="3" id="KW-1185">Reference proteome</keyword>
<dbReference type="InterPro" id="IPR013783">
    <property type="entry name" value="Ig-like_fold"/>
</dbReference>
<dbReference type="RefSeq" id="WP_006253825.1">
    <property type="nucleotide sequence ID" value="NZ_GG700642.1"/>
</dbReference>
<protein>
    <submittedName>
        <fullName evidence="2">Uncharacterized protein</fullName>
    </submittedName>
</protein>
<accession>C9LCW0</accession>
<evidence type="ECO:0000313" key="2">
    <source>
        <dbReference type="EMBL" id="EEX73068.1"/>
    </source>
</evidence>
<dbReference type="GeneID" id="84575446"/>
<dbReference type="Proteomes" id="UP000003460">
    <property type="component" value="Unassembled WGS sequence"/>
</dbReference>
<name>C9LCW0_9BACT</name>
<sequence length="337" mass="37528">MRRISILLPLTLLSLALNAQTKRVVEEEFTGTHCGWCVRGIAGIEASKQKYGDRLIIIAVHGSVYDATPMSELSEKAGYEEILSSIRGFPACKLDRQTDTLDPYYGRASSGYHITEEIDAQLSKTPPADLTATVSWKDADCSEIEVKTNVNFYQSGGDYRLAYVLTADSLKDKSSSWYQLNSYYDLDDDPDVKNDPNLAPYTKESKYIKNMSYNHVPIDGQGVNKGLEGSLPETITAGSSYEHRVSMRVRTDILPNIRKEYLHAIILLLNKQTNQIDNAIEVDVPPPHTASITTAQNSLPTVTAYYSVDGRRLTHPQQGLNIIRLSDGSTRKVMITE</sequence>
<keyword evidence="1" id="KW-0732">Signal</keyword>
<dbReference type="HOGENOM" id="CLU_831198_0_0_10"/>
<feature type="signal peptide" evidence="1">
    <location>
        <begin position="1"/>
        <end position="19"/>
    </location>
</feature>